<reference evidence="1" key="1">
    <citation type="submission" date="2018-11" db="EMBL/GenBank/DDBJ databases">
        <title>The sequence and de novo assembly of Larimichthys crocea genome using PacBio and Hi-C technologies.</title>
        <authorList>
            <person name="Xu P."/>
            <person name="Chen B."/>
            <person name="Zhou Z."/>
            <person name="Ke Q."/>
            <person name="Wu Y."/>
            <person name="Bai H."/>
            <person name="Pu F."/>
        </authorList>
    </citation>
    <scope>NUCLEOTIDE SEQUENCE</scope>
    <source>
        <tissue evidence="1">Muscle</tissue>
    </source>
</reference>
<protein>
    <submittedName>
        <fullName evidence="1">Uncharacterized protein</fullName>
    </submittedName>
</protein>
<evidence type="ECO:0000313" key="2">
    <source>
        <dbReference type="Proteomes" id="UP000793456"/>
    </source>
</evidence>
<sequence length="846" mass="94575">MDDCGDDSTITTCPPSYFLCPDHRCLYNSYVCDGDQDCLDGSDEKDCEFSCASYEFACASGDQCVNSRYRCDGVFDCRDHSDERDCPTRGPGLCHNDEFQCQTDGFCIPNEWECDGHPDCEDGSDEHNSCPPVTCRPNYFQCANKLCVPRSWLCDGDNDCRDMSDEQNCPTPPFRCPSDQWQCPTDQLCIDLDKVCNGQRDCPNGADESPICNQDDCALNNGGCSHGCVQGPYGAQCTCPSGFQLLNDSKTCDDIDECLILGFCSQQCYNERGSFRCYCSDGYLLEPDGRTCKATDPLAAVLLVAKRSQIIANRINMRPPQMRPVISGSSIVTVDFDRMTSRIYWADASQKKIWSSFQNGTDRREVFSSGLMVPESIAVDWVGRNLYWTDSVLENIEVSTLDGRFRKVLLTKNVTSPRGLVLDPRNYTYLMFWTDWGQNPRIERANMDGAGRQVIVSTKLFWPNGLALDYTTRRVYFADAYLKYIDYCDYNGNNRYQVMASDMILQHPHGMTIFEDNIFWSERYTSKVMRTNKFHGGNITILMKNIYQPMGIVMDHPIKQPTAINPCREHPCSQLCLLSGLRPRYYTCHCQSGWKLDADRRTCIKDDTPFLMVVRDSVIFGIPLDPTDPSNNAMAPVSGISQGRDIDFDDQQQLVYWVQSTGSIWQVKTSGTNRTQFAPAAFMGSPSGLAFDWISRIMYYTNPTVKTIEVIRVDGNQHYRKTLITSTGKPEGVGQPIGITLDPVRGRLFWTDKGSDNGVPPKVAGADMDGGNVVNLYTGNLANIGFITADISTAKLYWGVAGSGVIESGTMDGVTRVTVVSGLSHPWGLTIHQNLPLLHRPGLRGH</sequence>
<evidence type="ECO:0000313" key="1">
    <source>
        <dbReference type="EMBL" id="TMS22387.1"/>
    </source>
</evidence>
<keyword evidence="2" id="KW-1185">Reference proteome</keyword>
<dbReference type="Proteomes" id="UP000793456">
    <property type="component" value="Chromosome II"/>
</dbReference>
<name>A0ACD3RRW3_LARCR</name>
<comment type="caution">
    <text evidence="1">The sequence shown here is derived from an EMBL/GenBank/DDBJ whole genome shotgun (WGS) entry which is preliminary data.</text>
</comment>
<accession>A0ACD3RRW3</accession>
<proteinExistence type="predicted"/>
<dbReference type="EMBL" id="CM011675">
    <property type="protein sequence ID" value="TMS22387.1"/>
    <property type="molecule type" value="Genomic_DNA"/>
</dbReference>
<organism evidence="1 2">
    <name type="scientific">Larimichthys crocea</name>
    <name type="common">Large yellow croaker</name>
    <name type="synonym">Pseudosciaena crocea</name>
    <dbReference type="NCBI Taxonomy" id="215358"/>
    <lineage>
        <taxon>Eukaryota</taxon>
        <taxon>Metazoa</taxon>
        <taxon>Chordata</taxon>
        <taxon>Craniata</taxon>
        <taxon>Vertebrata</taxon>
        <taxon>Euteleostomi</taxon>
        <taxon>Actinopterygii</taxon>
        <taxon>Neopterygii</taxon>
        <taxon>Teleostei</taxon>
        <taxon>Neoteleostei</taxon>
        <taxon>Acanthomorphata</taxon>
        <taxon>Eupercaria</taxon>
        <taxon>Sciaenidae</taxon>
        <taxon>Larimichthys</taxon>
    </lineage>
</organism>
<gene>
    <name evidence="1" type="ORF">E3U43_012652</name>
</gene>